<proteinExistence type="predicted"/>
<dbReference type="RefSeq" id="WP_382218903.1">
    <property type="nucleotide sequence ID" value="NZ_JBHTCA010000001.1"/>
</dbReference>
<evidence type="ECO:0008006" key="3">
    <source>
        <dbReference type="Google" id="ProtNLM"/>
    </source>
</evidence>
<gene>
    <name evidence="1" type="ORF">ACFQPB_00505</name>
</gene>
<comment type="caution">
    <text evidence="1">The sequence shown here is derived from an EMBL/GenBank/DDBJ whole genome shotgun (WGS) entry which is preliminary data.</text>
</comment>
<keyword evidence="2" id="KW-1185">Reference proteome</keyword>
<evidence type="ECO:0000313" key="1">
    <source>
        <dbReference type="EMBL" id="MFC7407335.1"/>
    </source>
</evidence>
<sequence length="181" mass="19264">MRGSSFCLGCLTLCLVACSPTFNWRDVSLAGAPLRAQLPCKPERAERQVPLTAAGTTLHLLSCETGGLTFALAWATLAPQDNPSAVLDSWQLAGWARLRQTQAAADTPPAGWTAWPMPLAGAQTLRGWQGQGLDHEGRTVSARQVYFAHGAVVYQAAVYGSSNDPSVVAPFFEALRLPSTP</sequence>
<evidence type="ECO:0000313" key="2">
    <source>
        <dbReference type="Proteomes" id="UP001596501"/>
    </source>
</evidence>
<accession>A0ABW2QCZ7</accession>
<dbReference type="Proteomes" id="UP001596501">
    <property type="component" value="Unassembled WGS sequence"/>
</dbReference>
<protein>
    <recommendedName>
        <fullName evidence="3">DUF1795 domain-containing protein</fullName>
    </recommendedName>
</protein>
<dbReference type="EMBL" id="JBHTCA010000001">
    <property type="protein sequence ID" value="MFC7407335.1"/>
    <property type="molecule type" value="Genomic_DNA"/>
</dbReference>
<name>A0ABW2QCZ7_9BURK</name>
<reference evidence="2" key="1">
    <citation type="journal article" date="2019" name="Int. J. Syst. Evol. Microbiol.">
        <title>The Global Catalogue of Microorganisms (GCM) 10K type strain sequencing project: providing services to taxonomists for standard genome sequencing and annotation.</title>
        <authorList>
            <consortium name="The Broad Institute Genomics Platform"/>
            <consortium name="The Broad Institute Genome Sequencing Center for Infectious Disease"/>
            <person name="Wu L."/>
            <person name="Ma J."/>
        </authorList>
    </citation>
    <scope>NUCLEOTIDE SEQUENCE [LARGE SCALE GENOMIC DNA]</scope>
    <source>
        <strain evidence="2">CGMCC 1.12371</strain>
    </source>
</reference>
<organism evidence="1 2">
    <name type="scientific">Hydrogenophaga atypica</name>
    <dbReference type="NCBI Taxonomy" id="249409"/>
    <lineage>
        <taxon>Bacteria</taxon>
        <taxon>Pseudomonadati</taxon>
        <taxon>Pseudomonadota</taxon>
        <taxon>Betaproteobacteria</taxon>
        <taxon>Burkholderiales</taxon>
        <taxon>Comamonadaceae</taxon>
        <taxon>Hydrogenophaga</taxon>
    </lineage>
</organism>